<reference evidence="3" key="1">
    <citation type="journal article" date="2019" name="Int. J. Syst. Evol. Microbiol.">
        <title>The Global Catalogue of Microorganisms (GCM) 10K type strain sequencing project: providing services to taxonomists for standard genome sequencing and annotation.</title>
        <authorList>
            <consortium name="The Broad Institute Genomics Platform"/>
            <consortium name="The Broad Institute Genome Sequencing Center for Infectious Disease"/>
            <person name="Wu L."/>
            <person name="Ma J."/>
        </authorList>
    </citation>
    <scope>NUCLEOTIDE SEQUENCE [LARGE SCALE GENOMIC DNA]</scope>
    <source>
        <strain evidence="3">CCTCC AB 2017081</strain>
    </source>
</reference>
<comment type="caution">
    <text evidence="2">The sequence shown here is derived from an EMBL/GenBank/DDBJ whole genome shotgun (WGS) entry which is preliminary data.</text>
</comment>
<name>A0ABV7ZAP3_9DEIO</name>
<evidence type="ECO:0000259" key="1">
    <source>
        <dbReference type="PROSITE" id="PS50035"/>
    </source>
</evidence>
<evidence type="ECO:0000313" key="3">
    <source>
        <dbReference type="Proteomes" id="UP001595803"/>
    </source>
</evidence>
<dbReference type="PANTHER" id="PTHR21248:SF22">
    <property type="entry name" value="PHOSPHOLIPASE D"/>
    <property type="match status" value="1"/>
</dbReference>
<evidence type="ECO:0000313" key="2">
    <source>
        <dbReference type="EMBL" id="MFC3834467.1"/>
    </source>
</evidence>
<dbReference type="PANTHER" id="PTHR21248">
    <property type="entry name" value="CARDIOLIPIN SYNTHASE"/>
    <property type="match status" value="1"/>
</dbReference>
<proteinExistence type="predicted"/>
<dbReference type="InterPro" id="IPR025202">
    <property type="entry name" value="PLD-like_dom"/>
</dbReference>
<sequence length="495" mass="53825">MLFSLRRLVPVLVLLAFTLPVAGAADLPLWPGSMQPPAPLSVPPPPCEAPTGRLALRLWELARQEAGPDLTCGNAFLGFLRTPRSADTPRDAFQITAEQIRAARSEVLLTTMEWRAGAGNPGMTFAQAVRDLYAKVAADPAAYPQGMTVRLLLGGFPDVIRPDGATQPLLAARDLRSLGVPLRDDRVGWTLTVLNYRYLPHSHVKLHVIDGTDMTVAGYNYTDWHLPSSEPGGRDLRDLGLRVSGPVAQSGVAVFDDLWRHSLELVCPADVAAGDVAARCTMQAAPPPSHPAPARAAVATGTARAFMLYRRTGVDHADLAHLALLDGALTQVDLMQADFGPPLTCWYAYLNPSTCPVREWTTYMTHVLAAMQRGVHVRLLLVSYGIGAAPNRSGVALLRRELRRRGLEDRFEARYTTANMHTKTLTVDNEIVVTGSMNFHFASWGSLGLAEAALATDDPTAVAEQNASFEEVWNTGSRPVPEERWQPNVVQDLVD</sequence>
<dbReference type="PROSITE" id="PS50035">
    <property type="entry name" value="PLD"/>
    <property type="match status" value="1"/>
</dbReference>
<dbReference type="EMBL" id="JBHRZG010000024">
    <property type="protein sequence ID" value="MFC3834467.1"/>
    <property type="molecule type" value="Genomic_DNA"/>
</dbReference>
<accession>A0ABV7ZAP3</accession>
<dbReference type="Pfam" id="PF13091">
    <property type="entry name" value="PLDc_2"/>
    <property type="match status" value="1"/>
</dbReference>
<keyword evidence="3" id="KW-1185">Reference proteome</keyword>
<feature type="domain" description="PLD phosphodiesterase" evidence="1">
    <location>
        <begin position="416"/>
        <end position="443"/>
    </location>
</feature>
<dbReference type="RefSeq" id="WP_322474700.1">
    <property type="nucleotide sequence ID" value="NZ_JBHRZG010000024.1"/>
</dbReference>
<organism evidence="2 3">
    <name type="scientific">Deinococcus rufus</name>
    <dbReference type="NCBI Taxonomy" id="2136097"/>
    <lineage>
        <taxon>Bacteria</taxon>
        <taxon>Thermotogati</taxon>
        <taxon>Deinococcota</taxon>
        <taxon>Deinococci</taxon>
        <taxon>Deinococcales</taxon>
        <taxon>Deinococcaceae</taxon>
        <taxon>Deinococcus</taxon>
    </lineage>
</organism>
<dbReference type="Proteomes" id="UP001595803">
    <property type="component" value="Unassembled WGS sequence"/>
</dbReference>
<gene>
    <name evidence="2" type="ORF">ACFOSB_16555</name>
</gene>
<dbReference type="InterPro" id="IPR001736">
    <property type="entry name" value="PLipase_D/transphosphatidylase"/>
</dbReference>
<dbReference type="SUPFAM" id="SSF56024">
    <property type="entry name" value="Phospholipase D/nuclease"/>
    <property type="match status" value="2"/>
</dbReference>
<protein>
    <submittedName>
        <fullName evidence="2">Phospholipase D-like domain-containing protein</fullName>
    </submittedName>
</protein>
<dbReference type="Gene3D" id="3.30.870.10">
    <property type="entry name" value="Endonuclease Chain A"/>
    <property type="match status" value="2"/>
</dbReference>